<dbReference type="AlphaFoldDB" id="A0A9N9C4E5"/>
<reference evidence="1" key="1">
    <citation type="submission" date="2021-06" db="EMBL/GenBank/DDBJ databases">
        <authorList>
            <person name="Kallberg Y."/>
            <person name="Tangrot J."/>
            <person name="Rosling A."/>
        </authorList>
    </citation>
    <scope>NUCLEOTIDE SEQUENCE</scope>
    <source>
        <strain evidence="1">87-6 pot B 2015</strain>
    </source>
</reference>
<evidence type="ECO:0000313" key="2">
    <source>
        <dbReference type="Proteomes" id="UP000789375"/>
    </source>
</evidence>
<comment type="caution">
    <text evidence="1">The sequence shown here is derived from an EMBL/GenBank/DDBJ whole genome shotgun (WGS) entry which is preliminary data.</text>
</comment>
<evidence type="ECO:0000313" key="1">
    <source>
        <dbReference type="EMBL" id="CAG8591062.1"/>
    </source>
</evidence>
<proteinExistence type="predicted"/>
<dbReference type="EMBL" id="CAJVPP010002190">
    <property type="protein sequence ID" value="CAG8591062.1"/>
    <property type="molecule type" value="Genomic_DNA"/>
</dbReference>
<dbReference type="Gene3D" id="3.80.10.10">
    <property type="entry name" value="Ribonuclease Inhibitor"/>
    <property type="match status" value="1"/>
</dbReference>
<organism evidence="1 2">
    <name type="scientific">Funneliformis mosseae</name>
    <name type="common">Endomycorrhizal fungus</name>
    <name type="synonym">Glomus mosseae</name>
    <dbReference type="NCBI Taxonomy" id="27381"/>
    <lineage>
        <taxon>Eukaryota</taxon>
        <taxon>Fungi</taxon>
        <taxon>Fungi incertae sedis</taxon>
        <taxon>Mucoromycota</taxon>
        <taxon>Glomeromycotina</taxon>
        <taxon>Glomeromycetes</taxon>
        <taxon>Glomerales</taxon>
        <taxon>Glomeraceae</taxon>
        <taxon>Funneliformis</taxon>
    </lineage>
</organism>
<protein>
    <submittedName>
        <fullName evidence="1">2718_t:CDS:1</fullName>
    </submittedName>
</protein>
<keyword evidence="2" id="KW-1185">Reference proteome</keyword>
<accession>A0A9N9C4E5</accession>
<dbReference type="InterPro" id="IPR032675">
    <property type="entry name" value="LRR_dom_sf"/>
</dbReference>
<dbReference type="Proteomes" id="UP000789375">
    <property type="component" value="Unassembled WGS sequence"/>
</dbReference>
<gene>
    <name evidence="1" type="ORF">FMOSSE_LOCUS8442</name>
</gene>
<name>A0A9N9C4E5_FUNMO</name>
<sequence>MELFSGVLPEITISIIQNLRNDFGSLYSCALVNRNLCRITIPILWEDPFFVMYQEGRDRSNFLFIYLLFLNDEDKERLKRLGFFSEICRKSKFLSDIKYFTLDFKQGGIIRILPPNSSYQYLLKYLPSAITTNKHFTIYFGLEGILSEENLENLIQSQTQLLSLTLHYISPQVAYLLSPFKYCSKTLTSIKFNSCDFTNISSLNGLYYLVHLESLQFKLCKGVTVQVFRPLLDIPTPLKIKTLTLEGQNMEINFIRLLFQKVGSFLENLEIYLWEDIERQIVFESIINYCDKIQFLHLYEIDHVDILPFFKLITHVRKNLKYLSLSNKTSDCMSINMDHLRVCSMILDNLGQILPDSLKYLELKLEIDPTNLKIFLDNCKHIDGLSRLLVINKYNKDIKITFELLKEFVSEKKVMNFAYQVKSLFFRGDQNLEWVANEIQPFKELYYDLIIRISDFDVI</sequence>